<keyword evidence="2" id="KW-1185">Reference proteome</keyword>
<protein>
    <submittedName>
        <fullName evidence="1">Uncharacterized protein</fullName>
    </submittedName>
</protein>
<comment type="caution">
    <text evidence="1">The sequence shown here is derived from an EMBL/GenBank/DDBJ whole genome shotgun (WGS) entry which is preliminary data.</text>
</comment>
<reference evidence="1 2" key="1">
    <citation type="submission" date="2014-05" db="EMBL/GenBank/DDBJ databases">
        <title>Draft Genome Sequence of Kitasatospora cheerisanensis KCTC 2395.</title>
        <authorList>
            <person name="Nam D.H."/>
        </authorList>
    </citation>
    <scope>NUCLEOTIDE SEQUENCE [LARGE SCALE GENOMIC DNA]</scope>
    <source>
        <strain evidence="1 2">KCTC 2395</strain>
    </source>
</reference>
<dbReference type="HOGENOM" id="CLU_1842463_0_0_11"/>
<dbReference type="RefSeq" id="WP_035867734.1">
    <property type="nucleotide sequence ID" value="NZ_KK853997.1"/>
</dbReference>
<accession>A0A066YVI5</accession>
<organism evidence="1 2">
    <name type="scientific">Kitasatospora cheerisanensis KCTC 2395</name>
    <dbReference type="NCBI Taxonomy" id="1348663"/>
    <lineage>
        <taxon>Bacteria</taxon>
        <taxon>Bacillati</taxon>
        <taxon>Actinomycetota</taxon>
        <taxon>Actinomycetes</taxon>
        <taxon>Kitasatosporales</taxon>
        <taxon>Streptomycetaceae</taxon>
        <taxon>Kitasatospora</taxon>
    </lineage>
</organism>
<name>A0A066YVI5_9ACTN</name>
<dbReference type="EMBL" id="JNBY01000123">
    <property type="protein sequence ID" value="KDN82101.1"/>
    <property type="molecule type" value="Genomic_DNA"/>
</dbReference>
<sequence length="139" mass="15472">MLTKLINQHDPTLAADFAAAGTDPEQLAALRERGRQLLSRVEVFTVEPGKPNDPPGTTEHLEPCSNCSHVVLTYGITALRPNVQGAPDPLIPMTRSEVIDSIRRQSQMLYPAQQNQEQYAQAFFNEYGEHLFPENANTQ</sequence>
<dbReference type="AlphaFoldDB" id="A0A066YVI5"/>
<proteinExistence type="predicted"/>
<dbReference type="Proteomes" id="UP000027178">
    <property type="component" value="Unassembled WGS sequence"/>
</dbReference>
<evidence type="ECO:0000313" key="1">
    <source>
        <dbReference type="EMBL" id="KDN82101.1"/>
    </source>
</evidence>
<dbReference type="PATRIC" id="fig|1348663.4.peg.5920"/>
<evidence type="ECO:0000313" key="2">
    <source>
        <dbReference type="Proteomes" id="UP000027178"/>
    </source>
</evidence>
<gene>
    <name evidence="1" type="ORF">KCH_61170</name>
</gene>